<keyword evidence="5 7" id="KW-0539">Nucleus</keyword>
<organism evidence="11 12">
    <name type="scientific">Cynoglossus semilaevis</name>
    <name type="common">Tongue sole</name>
    <dbReference type="NCBI Taxonomy" id="244447"/>
    <lineage>
        <taxon>Eukaryota</taxon>
        <taxon>Metazoa</taxon>
        <taxon>Chordata</taxon>
        <taxon>Craniata</taxon>
        <taxon>Vertebrata</taxon>
        <taxon>Euteleostomi</taxon>
        <taxon>Actinopterygii</taxon>
        <taxon>Neopterygii</taxon>
        <taxon>Teleostei</taxon>
        <taxon>Neoteleostei</taxon>
        <taxon>Acanthomorphata</taxon>
        <taxon>Carangaria</taxon>
        <taxon>Pleuronectiformes</taxon>
        <taxon>Pleuronectoidei</taxon>
        <taxon>Cynoglossidae</taxon>
        <taxon>Cynoglossinae</taxon>
        <taxon>Cynoglossus</taxon>
    </lineage>
</organism>
<accession>A0A3P8UKE8</accession>
<comment type="similarity">
    <text evidence="2 7">Belongs to the HEATR1/UTP10 family.</text>
</comment>
<dbReference type="AlphaFoldDB" id="A0A3P8UKE8"/>
<keyword evidence="3 7" id="KW-0690">Ribosome biogenesis</keyword>
<evidence type="ECO:0000256" key="5">
    <source>
        <dbReference type="ARBA" id="ARBA00023242"/>
    </source>
</evidence>
<evidence type="ECO:0000256" key="7">
    <source>
        <dbReference type="RuleBase" id="RU367065"/>
    </source>
</evidence>
<feature type="signal peptide" evidence="9">
    <location>
        <begin position="1"/>
        <end position="21"/>
    </location>
</feature>
<dbReference type="Gene3D" id="1.25.10.10">
    <property type="entry name" value="Leucine-rich Repeat Variant"/>
    <property type="match status" value="1"/>
</dbReference>
<feature type="coiled-coil region" evidence="8">
    <location>
        <begin position="305"/>
        <end position="332"/>
    </location>
</feature>
<sequence>MGSALLCQLCLRLAALRKNLANQIPPRVLLPALCSSYTTMLGALMSILKEHIAHMEREQLTVHQSELTSFFLTALDYRARHCQDDLEKASETEGHVIDCLLSMVMKLSEGSFRPPFKLFDWSKSDSSERLLTFYRLTDRIAERLKGLFVLFAGNLVKAFSDLLRQNHSSSTDQPLLDREDKRCLLLDYVLDCLHKIFLYDTHRFLSKERADALMLPLVEQLENTLGGAEVYQQRVLKHLVPCLGQFSVALNDDSLWKTLNYQILLKTRHTDSRVRYSALVMLMELASKLKENYMVLLPETIPFLAELMEDECEEVEQQVHKVVQEMENILGEPLQSYF</sequence>
<dbReference type="Pfam" id="PF08146">
    <property type="entry name" value="BP28CT"/>
    <property type="match status" value="1"/>
</dbReference>
<comment type="subcellular location">
    <subcellularLocation>
        <location evidence="1 7">Nucleus</location>
        <location evidence="1 7">Nucleolus</location>
    </subcellularLocation>
</comment>
<keyword evidence="4 7" id="KW-0698">rRNA processing</keyword>
<dbReference type="OMA" id="CLHKTFL"/>
<dbReference type="PANTHER" id="PTHR13457">
    <property type="entry name" value="BAP28"/>
    <property type="match status" value="1"/>
</dbReference>
<dbReference type="GO" id="GO:0034455">
    <property type="term" value="C:t-UTP complex"/>
    <property type="evidence" value="ECO:0007669"/>
    <property type="project" value="TreeGrafter"/>
</dbReference>
<evidence type="ECO:0000256" key="1">
    <source>
        <dbReference type="ARBA" id="ARBA00004604"/>
    </source>
</evidence>
<protein>
    <recommendedName>
        <fullName evidence="7">HEAT repeat-containing protein 1</fullName>
    </recommendedName>
</protein>
<evidence type="ECO:0000256" key="2">
    <source>
        <dbReference type="ARBA" id="ARBA00010559"/>
    </source>
</evidence>
<dbReference type="SMART" id="SM01036">
    <property type="entry name" value="BP28CT"/>
    <property type="match status" value="1"/>
</dbReference>
<evidence type="ECO:0000256" key="8">
    <source>
        <dbReference type="SAM" id="Coils"/>
    </source>
</evidence>
<keyword evidence="12" id="KW-1185">Reference proteome</keyword>
<proteinExistence type="inferred from homology"/>
<evidence type="ECO:0000313" key="11">
    <source>
        <dbReference type="Ensembl" id="ENSCSEP00000003658.1"/>
    </source>
</evidence>
<dbReference type="Proteomes" id="UP000265120">
    <property type="component" value="Chromosome 8"/>
</dbReference>
<evidence type="ECO:0000256" key="6">
    <source>
        <dbReference type="ARBA" id="ARBA00023274"/>
    </source>
</evidence>
<dbReference type="InterPro" id="IPR040191">
    <property type="entry name" value="UTP10"/>
</dbReference>
<evidence type="ECO:0000256" key="4">
    <source>
        <dbReference type="ARBA" id="ARBA00022552"/>
    </source>
</evidence>
<dbReference type="InterPro" id="IPR011989">
    <property type="entry name" value="ARM-like"/>
</dbReference>
<reference evidence="11" key="2">
    <citation type="submission" date="2025-08" db="UniProtKB">
        <authorList>
            <consortium name="Ensembl"/>
        </authorList>
    </citation>
    <scope>IDENTIFICATION</scope>
</reference>
<keyword evidence="9" id="KW-0732">Signal</keyword>
<evidence type="ECO:0000259" key="10">
    <source>
        <dbReference type="SMART" id="SM01036"/>
    </source>
</evidence>
<feature type="chain" id="PRO_5018094315" description="HEAT repeat-containing protein 1" evidence="9">
    <location>
        <begin position="22"/>
        <end position="338"/>
    </location>
</feature>
<keyword evidence="6 7" id="KW-0687">Ribonucleoprotein</keyword>
<evidence type="ECO:0000256" key="3">
    <source>
        <dbReference type="ARBA" id="ARBA00022517"/>
    </source>
</evidence>
<dbReference type="GeneTree" id="ENSGT00390000015845"/>
<dbReference type="STRING" id="244447.ENSCSEP00000003658"/>
<dbReference type="GO" id="GO:0030686">
    <property type="term" value="C:90S preribosome"/>
    <property type="evidence" value="ECO:0007669"/>
    <property type="project" value="TreeGrafter"/>
</dbReference>
<feature type="domain" description="BP28 C-terminal" evidence="10">
    <location>
        <begin position="57"/>
        <end position="204"/>
    </location>
</feature>
<dbReference type="InParanoid" id="A0A3P8UKE8"/>
<dbReference type="InterPro" id="IPR012954">
    <property type="entry name" value="BP28_C_dom"/>
</dbReference>
<dbReference type="GO" id="GO:0045943">
    <property type="term" value="P:positive regulation of transcription by RNA polymerase I"/>
    <property type="evidence" value="ECO:0007669"/>
    <property type="project" value="TreeGrafter"/>
</dbReference>
<evidence type="ECO:0000313" key="12">
    <source>
        <dbReference type="Proteomes" id="UP000265120"/>
    </source>
</evidence>
<keyword evidence="8" id="KW-0175">Coiled coil</keyword>
<dbReference type="SUPFAM" id="SSF48371">
    <property type="entry name" value="ARM repeat"/>
    <property type="match status" value="1"/>
</dbReference>
<comment type="function">
    <text evidence="7">Involved in nucleolar processing of pre-18S ribosomal RNA.</text>
</comment>
<dbReference type="PANTHER" id="PTHR13457:SF1">
    <property type="entry name" value="HEAT REPEAT-CONTAINING PROTEIN 1"/>
    <property type="match status" value="1"/>
</dbReference>
<dbReference type="GO" id="GO:0032040">
    <property type="term" value="C:small-subunit processome"/>
    <property type="evidence" value="ECO:0007669"/>
    <property type="project" value="TreeGrafter"/>
</dbReference>
<reference evidence="11" key="3">
    <citation type="submission" date="2025-09" db="UniProtKB">
        <authorList>
            <consortium name="Ensembl"/>
        </authorList>
    </citation>
    <scope>IDENTIFICATION</scope>
</reference>
<dbReference type="Ensembl" id="ENSCSET00000003705.1">
    <property type="protein sequence ID" value="ENSCSEP00000003658.1"/>
    <property type="gene ID" value="ENSCSEG00000002388.1"/>
</dbReference>
<dbReference type="GO" id="GO:0000462">
    <property type="term" value="P:maturation of SSU-rRNA from tricistronic rRNA transcript (SSU-rRNA, 5.8S rRNA, LSU-rRNA)"/>
    <property type="evidence" value="ECO:0007669"/>
    <property type="project" value="TreeGrafter"/>
</dbReference>
<dbReference type="GO" id="GO:0030515">
    <property type="term" value="F:snoRNA binding"/>
    <property type="evidence" value="ECO:0007669"/>
    <property type="project" value="TreeGrafter"/>
</dbReference>
<name>A0A3P8UKE8_CYNSE</name>
<evidence type="ECO:0000256" key="9">
    <source>
        <dbReference type="SAM" id="SignalP"/>
    </source>
</evidence>
<reference evidence="11 12" key="1">
    <citation type="journal article" date="2014" name="Nat. Genet.">
        <title>Whole-genome sequence of a flatfish provides insights into ZW sex chromosome evolution and adaptation to a benthic lifestyle.</title>
        <authorList>
            <person name="Chen S."/>
            <person name="Zhang G."/>
            <person name="Shao C."/>
            <person name="Huang Q."/>
            <person name="Liu G."/>
            <person name="Zhang P."/>
            <person name="Song W."/>
            <person name="An N."/>
            <person name="Chalopin D."/>
            <person name="Volff J.N."/>
            <person name="Hong Y."/>
            <person name="Li Q."/>
            <person name="Sha Z."/>
            <person name="Zhou H."/>
            <person name="Xie M."/>
            <person name="Yu Q."/>
            <person name="Liu Y."/>
            <person name="Xiang H."/>
            <person name="Wang N."/>
            <person name="Wu K."/>
            <person name="Yang C."/>
            <person name="Zhou Q."/>
            <person name="Liao X."/>
            <person name="Yang L."/>
            <person name="Hu Q."/>
            <person name="Zhang J."/>
            <person name="Meng L."/>
            <person name="Jin L."/>
            <person name="Tian Y."/>
            <person name="Lian J."/>
            <person name="Yang J."/>
            <person name="Miao G."/>
            <person name="Liu S."/>
            <person name="Liang Z."/>
            <person name="Yan F."/>
            <person name="Li Y."/>
            <person name="Sun B."/>
            <person name="Zhang H."/>
            <person name="Zhang J."/>
            <person name="Zhu Y."/>
            <person name="Du M."/>
            <person name="Zhao Y."/>
            <person name="Schartl M."/>
            <person name="Tang Q."/>
            <person name="Wang J."/>
        </authorList>
    </citation>
    <scope>NUCLEOTIDE SEQUENCE</scope>
</reference>
<dbReference type="InterPro" id="IPR016024">
    <property type="entry name" value="ARM-type_fold"/>
</dbReference>